<dbReference type="Pfam" id="PF14691">
    <property type="entry name" value="Fer4_20"/>
    <property type="match status" value="1"/>
</dbReference>
<evidence type="ECO:0000313" key="7">
    <source>
        <dbReference type="EMBL" id="MQL50783.1"/>
    </source>
</evidence>
<keyword evidence="4" id="KW-0408">Iron</keyword>
<dbReference type="InterPro" id="IPR051460">
    <property type="entry name" value="HdrC_iron-sulfur_subunit"/>
</dbReference>
<dbReference type="GO" id="GO:0051539">
    <property type="term" value="F:4 iron, 4 sulfur cluster binding"/>
    <property type="evidence" value="ECO:0007669"/>
    <property type="project" value="UniProtKB-KW"/>
</dbReference>
<evidence type="ECO:0000256" key="4">
    <source>
        <dbReference type="ARBA" id="ARBA00023004"/>
    </source>
</evidence>
<dbReference type="GO" id="GO:0005886">
    <property type="term" value="C:plasma membrane"/>
    <property type="evidence" value="ECO:0007669"/>
    <property type="project" value="TreeGrafter"/>
</dbReference>
<dbReference type="Pfam" id="PF13450">
    <property type="entry name" value="NAD_binding_8"/>
    <property type="match status" value="1"/>
</dbReference>
<dbReference type="Proteomes" id="UP000441717">
    <property type="component" value="Unassembled WGS sequence"/>
</dbReference>
<dbReference type="Gene3D" id="3.50.50.60">
    <property type="entry name" value="FAD/NAD(P)-binding domain"/>
    <property type="match status" value="1"/>
</dbReference>
<dbReference type="Gene3D" id="1.10.1060.10">
    <property type="entry name" value="Alpha-helical ferredoxin"/>
    <property type="match status" value="2"/>
</dbReference>
<keyword evidence="1" id="KW-0004">4Fe-4S</keyword>
<dbReference type="EMBL" id="WHYR01000001">
    <property type="protein sequence ID" value="MQL50783.1"/>
    <property type="molecule type" value="Genomic_DNA"/>
</dbReference>
<dbReference type="PRINTS" id="PR00419">
    <property type="entry name" value="ADXRDTASE"/>
</dbReference>
<dbReference type="InterPro" id="IPR036188">
    <property type="entry name" value="FAD/NAD-bd_sf"/>
</dbReference>
<dbReference type="InterPro" id="IPR004017">
    <property type="entry name" value="Cys_rich_dom"/>
</dbReference>
<keyword evidence="5" id="KW-0411">Iron-sulfur</keyword>
<sequence length="775" mass="85930">MDQRRIVEFEEKCTQEYPPACTAACPLHVDVRSFVAEMKKGNIDQAFDIFAGTVPFPGIVGRICDHPCQAACRLGEVGEALSIASLERACVRMSSARPVKTTVSPPKNRRVAVVGGGLSGLAAAFELARKGYSVAVFEASGRLGGRLWEIPEEVLPRQVIREETAVLDTLGVLVRFNTPVGRSLPLPDLRREFDAIYLSPGYNPGDAFGLETDRQGRIRIDPVTFATGADGVFAGGGVRRAGPGYSPVGSLSDGRRAAVSIDRYLQGVSLTAGRENEESYRTRLFTSIEGVQPLPAVVPADPARGYTPEEAVREAGRCLQCQCLECVKACAYLAHFQGYPKKYVRQISHNLKMVMGRHEANILINSCSLCGLCREVCPEGFHMGELCREARIEMFNKGKMPPSAHDFPLRDMEFSNSELCVLTRHQPGYGSSSHLFFPGCQLSASAPDHVERAYSYLMEKVAGGVGLMLRCCGAPAEWSGRTGLFQAGLQEIENQWREMGGPRLILACSTCYQIFKKYLPGVEIVSLWELYDRFGLPEAGGSPNPGVVAVHDACTTRHEKHIHASVRRILQKLGYRIEELPDSREKTKCCGYGGLMLYANRRLADDVIRRRTGESPADYVAYCAMCRDNFAARGKRTYHLLDLIYGRIDDASPVKKGPGYSRRRENRVRLKNKMLKEVWGDEVAEVKRSYETIKLIVPAAVGEIMEERMILLEDIQKVIEYAERTGNKILNRSSGHILACHRPVSVTYWVEYTPLEDGFAVHNVYSHRMVVEGNS</sequence>
<comment type="caution">
    <text evidence="7">The sequence shown here is derived from an EMBL/GenBank/DDBJ whole genome shotgun (WGS) entry which is preliminary data.</text>
</comment>
<proteinExistence type="predicted"/>
<dbReference type="NCBIfam" id="NF045663">
    <property type="entry name" value="diclust_near_Sec"/>
    <property type="match status" value="1"/>
</dbReference>
<dbReference type="PROSITE" id="PS00198">
    <property type="entry name" value="4FE4S_FER_1"/>
    <property type="match status" value="1"/>
</dbReference>
<evidence type="ECO:0000256" key="5">
    <source>
        <dbReference type="ARBA" id="ARBA00023014"/>
    </source>
</evidence>
<name>A0A6N7IM89_9FIRM</name>
<dbReference type="SUPFAM" id="SSF51971">
    <property type="entry name" value="Nucleotide-binding domain"/>
    <property type="match status" value="1"/>
</dbReference>
<evidence type="ECO:0000256" key="3">
    <source>
        <dbReference type="ARBA" id="ARBA00023002"/>
    </source>
</evidence>
<reference evidence="7 8" key="1">
    <citation type="submission" date="2019-10" db="EMBL/GenBank/DDBJ databases">
        <title>Comparative genomics of sulfur disproportionating microorganisms.</title>
        <authorList>
            <person name="Ward L.M."/>
            <person name="Bertran E."/>
            <person name="Johnston D."/>
        </authorList>
    </citation>
    <scope>NUCLEOTIDE SEQUENCE [LARGE SCALE GENOMIC DNA]</scope>
    <source>
        <strain evidence="7 8">DSM 14055</strain>
    </source>
</reference>
<dbReference type="PROSITE" id="PS51379">
    <property type="entry name" value="4FE4S_FER_2"/>
    <property type="match status" value="1"/>
</dbReference>
<dbReference type="GO" id="GO:0046872">
    <property type="term" value="F:metal ion binding"/>
    <property type="evidence" value="ECO:0007669"/>
    <property type="project" value="UniProtKB-KW"/>
</dbReference>
<dbReference type="GO" id="GO:0016491">
    <property type="term" value="F:oxidoreductase activity"/>
    <property type="evidence" value="ECO:0007669"/>
    <property type="project" value="UniProtKB-KW"/>
</dbReference>
<dbReference type="RefSeq" id="WP_152944692.1">
    <property type="nucleotide sequence ID" value="NZ_WHYR01000001.1"/>
</dbReference>
<keyword evidence="2" id="KW-0479">Metal-binding</keyword>
<dbReference type="AlphaFoldDB" id="A0A6N7IM89"/>
<accession>A0A6N7IM89</accession>
<evidence type="ECO:0000259" key="6">
    <source>
        <dbReference type="PROSITE" id="PS51379"/>
    </source>
</evidence>
<keyword evidence="8" id="KW-1185">Reference proteome</keyword>
<protein>
    <submittedName>
        <fullName evidence="7">FAD-dependent oxidoreductase</fullName>
    </submittedName>
</protein>
<feature type="domain" description="4Fe-4S ferredoxin-type" evidence="6">
    <location>
        <begin position="358"/>
        <end position="386"/>
    </location>
</feature>
<dbReference type="Pfam" id="PF02754">
    <property type="entry name" value="CCG"/>
    <property type="match status" value="2"/>
</dbReference>
<keyword evidence="3" id="KW-0560">Oxidoreductase</keyword>
<evidence type="ECO:0000256" key="1">
    <source>
        <dbReference type="ARBA" id="ARBA00022485"/>
    </source>
</evidence>
<gene>
    <name evidence="7" type="ORF">GFC01_00505</name>
</gene>
<dbReference type="OrthoDB" id="5241828at2"/>
<dbReference type="SUPFAM" id="SSF46548">
    <property type="entry name" value="alpha-helical ferredoxin"/>
    <property type="match status" value="1"/>
</dbReference>
<dbReference type="InterPro" id="IPR017896">
    <property type="entry name" value="4Fe4S_Fe-S-bd"/>
</dbReference>
<dbReference type="InterPro" id="IPR009051">
    <property type="entry name" value="Helical_ferredxn"/>
</dbReference>
<dbReference type="Pfam" id="PF13534">
    <property type="entry name" value="Fer4_17"/>
    <property type="match status" value="1"/>
</dbReference>
<dbReference type="PANTHER" id="PTHR43255">
    <property type="entry name" value="IRON-SULFUR-BINDING OXIDOREDUCTASE FADF-RELATED-RELATED"/>
    <property type="match status" value="1"/>
</dbReference>
<evidence type="ECO:0000256" key="2">
    <source>
        <dbReference type="ARBA" id="ARBA00022723"/>
    </source>
</evidence>
<dbReference type="InterPro" id="IPR017900">
    <property type="entry name" value="4Fe4S_Fe_S_CS"/>
</dbReference>
<evidence type="ECO:0000313" key="8">
    <source>
        <dbReference type="Proteomes" id="UP000441717"/>
    </source>
</evidence>
<organism evidence="7 8">
    <name type="scientific">Desulfofundulus thermobenzoicus</name>
    <dbReference type="NCBI Taxonomy" id="29376"/>
    <lineage>
        <taxon>Bacteria</taxon>
        <taxon>Bacillati</taxon>
        <taxon>Bacillota</taxon>
        <taxon>Clostridia</taxon>
        <taxon>Eubacteriales</taxon>
        <taxon>Peptococcaceae</taxon>
        <taxon>Desulfofundulus</taxon>
    </lineage>
</organism>
<dbReference type="PANTHER" id="PTHR43255:SF1">
    <property type="entry name" value="IRON-SULFUR-BINDING OXIDOREDUCTASE FADF-RELATED"/>
    <property type="match status" value="1"/>
</dbReference>
<dbReference type="InterPro" id="IPR028261">
    <property type="entry name" value="DPD_II"/>
</dbReference>